<dbReference type="InterPro" id="IPR011043">
    <property type="entry name" value="Gal_Oxase/kelch_b-propeller"/>
</dbReference>
<keyword evidence="3" id="KW-1185">Reference proteome</keyword>
<protein>
    <recommendedName>
        <fullName evidence="1">FKB95-like N-terminal Kelch domain-containing protein</fullName>
    </recommendedName>
</protein>
<dbReference type="PANTHER" id="PTHR24414:SF184">
    <property type="entry name" value="GALACTOSE OXIDASE_KELCH REPEAT SUPERFAMILY PROTEIN"/>
    <property type="match status" value="1"/>
</dbReference>
<dbReference type="Gene3D" id="2.120.10.80">
    <property type="entry name" value="Kelch-type beta propeller"/>
    <property type="match status" value="1"/>
</dbReference>
<comment type="caution">
    <text evidence="2">The sequence shown here is derived from an EMBL/GenBank/DDBJ whole genome shotgun (WGS) entry which is preliminary data.</text>
</comment>
<dbReference type="InterPro" id="IPR015915">
    <property type="entry name" value="Kelch-typ_b-propeller"/>
</dbReference>
<dbReference type="SUPFAM" id="SSF50965">
    <property type="entry name" value="Galactose oxidase, central domain"/>
    <property type="match status" value="1"/>
</dbReference>
<dbReference type="Pfam" id="PF25210">
    <property type="entry name" value="Kelch_FKB95"/>
    <property type="match status" value="1"/>
</dbReference>
<dbReference type="PANTHER" id="PTHR24414">
    <property type="entry name" value="F-BOX/KELCH-REPEAT PROTEIN SKIP4"/>
    <property type="match status" value="1"/>
</dbReference>
<name>A0A8X8BB40_BRACI</name>
<dbReference type="SUPFAM" id="SSF117281">
    <property type="entry name" value="Kelch motif"/>
    <property type="match status" value="1"/>
</dbReference>
<sequence>MTSKINRENEPQAPSLITSLPEDVIFDILAPVKPDASILSVGSRIYALGGGRDGFSRIDCGCHTVEHLPNMPLHMSHKFAGIIGGRIYVIGNSYDSMKKKKAMVVFDTKAQMWEPGMILRPDIDLSKTWKSVVQNNEDLVCGDFSGKRKGGEIWGKVECYSNAYIDLNLIHKAGLYILRRKANGHRCLVHISSLLDLPSGESFVAAGSMIYGFGGPEDDDDWPLSSSASSIDCRSHTVKVKPLPDMPIPMADTETQMWEPGLIKPDTSPAETFHHMENKWETDEVLNSKEWDQSVCVLDDVLYYYDYIEICLNRYDPKETRWGVVKVDDDDAMMFITPMKLDVFSDKRKLKY</sequence>
<reference evidence="2 3" key="1">
    <citation type="submission" date="2020-02" db="EMBL/GenBank/DDBJ databases">
        <authorList>
            <person name="Ma Q."/>
            <person name="Huang Y."/>
            <person name="Song X."/>
            <person name="Pei D."/>
        </authorList>
    </citation>
    <scope>NUCLEOTIDE SEQUENCE [LARGE SCALE GENOMIC DNA]</scope>
    <source>
        <strain evidence="2">Sxm20200214</strain>
        <tissue evidence="2">Leaf</tissue>
    </source>
</reference>
<proteinExistence type="predicted"/>
<dbReference type="Proteomes" id="UP000886595">
    <property type="component" value="Unassembled WGS sequence"/>
</dbReference>
<evidence type="ECO:0000313" key="3">
    <source>
        <dbReference type="Proteomes" id="UP000886595"/>
    </source>
</evidence>
<feature type="domain" description="FKB95-like N-terminal Kelch" evidence="1">
    <location>
        <begin position="28"/>
        <end position="134"/>
    </location>
</feature>
<organism evidence="2 3">
    <name type="scientific">Brassica carinata</name>
    <name type="common">Ethiopian mustard</name>
    <name type="synonym">Abyssinian cabbage</name>
    <dbReference type="NCBI Taxonomy" id="52824"/>
    <lineage>
        <taxon>Eukaryota</taxon>
        <taxon>Viridiplantae</taxon>
        <taxon>Streptophyta</taxon>
        <taxon>Embryophyta</taxon>
        <taxon>Tracheophyta</taxon>
        <taxon>Spermatophyta</taxon>
        <taxon>Magnoliopsida</taxon>
        <taxon>eudicotyledons</taxon>
        <taxon>Gunneridae</taxon>
        <taxon>Pentapetalae</taxon>
        <taxon>rosids</taxon>
        <taxon>malvids</taxon>
        <taxon>Brassicales</taxon>
        <taxon>Brassicaceae</taxon>
        <taxon>Brassiceae</taxon>
        <taxon>Brassica</taxon>
    </lineage>
</organism>
<accession>A0A8X8BB40</accession>
<evidence type="ECO:0000313" key="2">
    <source>
        <dbReference type="EMBL" id="KAG2327567.1"/>
    </source>
</evidence>
<dbReference type="AlphaFoldDB" id="A0A8X8BB40"/>
<dbReference type="InterPro" id="IPR057499">
    <property type="entry name" value="Kelch_FKB95"/>
</dbReference>
<gene>
    <name evidence="2" type="ORF">Bca52824_010295</name>
</gene>
<dbReference type="OrthoDB" id="45365at2759"/>
<evidence type="ECO:0000259" key="1">
    <source>
        <dbReference type="Pfam" id="PF25210"/>
    </source>
</evidence>
<dbReference type="InterPro" id="IPR050354">
    <property type="entry name" value="F-box/kelch-repeat_ARATH"/>
</dbReference>
<dbReference type="EMBL" id="JAAMPC010000002">
    <property type="protein sequence ID" value="KAG2327567.1"/>
    <property type="molecule type" value="Genomic_DNA"/>
</dbReference>